<evidence type="ECO:0000256" key="6">
    <source>
        <dbReference type="ARBA" id="ARBA00022801"/>
    </source>
</evidence>
<dbReference type="HAMAP" id="MF_00161">
    <property type="entry name" value="LspA"/>
    <property type="match status" value="1"/>
</dbReference>
<evidence type="ECO:0000256" key="8">
    <source>
        <dbReference type="ARBA" id="ARBA00023136"/>
    </source>
</evidence>
<feature type="transmembrane region" description="Helical" evidence="9">
    <location>
        <begin position="95"/>
        <end position="114"/>
    </location>
</feature>
<evidence type="ECO:0000256" key="7">
    <source>
        <dbReference type="ARBA" id="ARBA00022989"/>
    </source>
</evidence>
<dbReference type="PANTHER" id="PTHR33695:SF1">
    <property type="entry name" value="LIPOPROTEIN SIGNAL PEPTIDASE"/>
    <property type="match status" value="1"/>
</dbReference>
<gene>
    <name evidence="9 12" type="primary">lspA</name>
    <name evidence="12" type="ORF">DESAM_22251</name>
</gene>
<evidence type="ECO:0000256" key="4">
    <source>
        <dbReference type="ARBA" id="ARBA00022692"/>
    </source>
</evidence>
<keyword evidence="6 9" id="KW-0378">Hydrolase</keyword>
<name>L0RCK6_9BACT</name>
<evidence type="ECO:0000256" key="9">
    <source>
        <dbReference type="HAMAP-Rule" id="MF_00161"/>
    </source>
</evidence>
<comment type="pathway">
    <text evidence="9">Protein modification; lipoprotein biosynthesis (signal peptide cleavage).</text>
</comment>
<comment type="catalytic activity">
    <reaction evidence="9 10">
        <text>Release of signal peptides from bacterial membrane prolipoproteins. Hydrolyzes -Xaa-Yaa-Zaa-|-(S,diacylglyceryl)Cys-, in which Xaa is hydrophobic (preferably Leu), and Yaa (Ala or Ser) and Zaa (Gly or Ala) have small, neutral side chains.</text>
        <dbReference type="EC" id="3.4.23.36"/>
    </reaction>
</comment>
<dbReference type="EC" id="3.4.23.36" evidence="9"/>
<feature type="transmembrane region" description="Helical" evidence="9">
    <location>
        <begin position="63"/>
        <end position="83"/>
    </location>
</feature>
<keyword evidence="12" id="KW-0449">Lipoprotein</keyword>
<evidence type="ECO:0000256" key="1">
    <source>
        <dbReference type="ARBA" id="ARBA00006139"/>
    </source>
</evidence>
<proteinExistence type="inferred from homology"/>
<dbReference type="Pfam" id="PF01252">
    <property type="entry name" value="Peptidase_A8"/>
    <property type="match status" value="1"/>
</dbReference>
<protein>
    <recommendedName>
        <fullName evidence="9">Lipoprotein signal peptidase</fullName>
        <ecNumber evidence="9">3.4.23.36</ecNumber>
    </recommendedName>
    <alternativeName>
        <fullName evidence="9">Prolipoprotein signal peptidase</fullName>
    </alternativeName>
    <alternativeName>
        <fullName evidence="9">Signal peptidase II</fullName>
        <shortName evidence="9">SPase II</shortName>
    </alternativeName>
</protein>
<keyword evidence="8 9" id="KW-0472">Membrane</keyword>
<dbReference type="RefSeq" id="WP_015337118.1">
    <property type="nucleotide sequence ID" value="NC_020055.1"/>
</dbReference>
<feature type="active site" evidence="9">
    <location>
        <position position="120"/>
    </location>
</feature>
<evidence type="ECO:0000256" key="3">
    <source>
        <dbReference type="ARBA" id="ARBA00022670"/>
    </source>
</evidence>
<evidence type="ECO:0000256" key="10">
    <source>
        <dbReference type="RuleBase" id="RU000594"/>
    </source>
</evidence>
<dbReference type="GO" id="GO:0004190">
    <property type="term" value="F:aspartic-type endopeptidase activity"/>
    <property type="evidence" value="ECO:0007669"/>
    <property type="project" value="UniProtKB-UniRule"/>
</dbReference>
<organism evidence="12 13">
    <name type="scientific">Maridesulfovibrio hydrothermalis AM13 = DSM 14728</name>
    <dbReference type="NCBI Taxonomy" id="1121451"/>
    <lineage>
        <taxon>Bacteria</taxon>
        <taxon>Pseudomonadati</taxon>
        <taxon>Thermodesulfobacteriota</taxon>
        <taxon>Desulfovibrionia</taxon>
        <taxon>Desulfovibrionales</taxon>
        <taxon>Desulfovibrionaceae</taxon>
        <taxon>Maridesulfovibrio</taxon>
    </lineage>
</organism>
<comment type="function">
    <text evidence="9 10">This protein specifically catalyzes the removal of signal peptides from prolipoproteins.</text>
</comment>
<keyword evidence="2 9" id="KW-1003">Cell membrane</keyword>
<evidence type="ECO:0000313" key="13">
    <source>
        <dbReference type="Proteomes" id="UP000010808"/>
    </source>
</evidence>
<keyword evidence="4 9" id="KW-0812">Transmembrane</keyword>
<dbReference type="GO" id="GO:0006508">
    <property type="term" value="P:proteolysis"/>
    <property type="evidence" value="ECO:0007669"/>
    <property type="project" value="UniProtKB-KW"/>
</dbReference>
<dbReference type="STRING" id="1121451.DESAM_22251"/>
<comment type="subcellular location">
    <subcellularLocation>
        <location evidence="9">Cell membrane</location>
        <topology evidence="9">Multi-pass membrane protein</topology>
    </subcellularLocation>
</comment>
<comment type="similarity">
    <text evidence="1 9 11">Belongs to the peptidase A8 family.</text>
</comment>
<dbReference type="PANTHER" id="PTHR33695">
    <property type="entry name" value="LIPOPROTEIN SIGNAL PEPTIDASE"/>
    <property type="match status" value="1"/>
</dbReference>
<dbReference type="InterPro" id="IPR001872">
    <property type="entry name" value="Peptidase_A8"/>
</dbReference>
<dbReference type="HOGENOM" id="CLU_083252_4_0_7"/>
<dbReference type="PATRIC" id="fig|1121451.3.peg.2470"/>
<dbReference type="OrthoDB" id="9810259at2"/>
<dbReference type="Proteomes" id="UP000010808">
    <property type="component" value="Chromosome"/>
</dbReference>
<reference evidence="12 13" key="1">
    <citation type="submission" date="2012-10" db="EMBL/GenBank/DDBJ databases">
        <authorList>
            <person name="Genoscope - CEA"/>
        </authorList>
    </citation>
    <scope>NUCLEOTIDE SEQUENCE [LARGE SCALE GENOMIC DNA]</scope>
    <source>
        <strain evidence="13">AM13 / DSM 14728</strain>
    </source>
</reference>
<keyword evidence="3 9" id="KW-0645">Protease</keyword>
<evidence type="ECO:0000256" key="2">
    <source>
        <dbReference type="ARBA" id="ARBA00022475"/>
    </source>
</evidence>
<evidence type="ECO:0000256" key="5">
    <source>
        <dbReference type="ARBA" id="ARBA00022750"/>
    </source>
</evidence>
<keyword evidence="7 9" id="KW-1133">Transmembrane helix</keyword>
<comment type="caution">
    <text evidence="9">Lacks conserved residue(s) required for the propagation of feature annotation.</text>
</comment>
<dbReference type="GO" id="GO:0005886">
    <property type="term" value="C:plasma membrane"/>
    <property type="evidence" value="ECO:0007669"/>
    <property type="project" value="UniProtKB-SubCell"/>
</dbReference>
<dbReference type="PROSITE" id="PS00855">
    <property type="entry name" value="SPASE_II"/>
    <property type="match status" value="1"/>
</dbReference>
<dbReference type="KEGG" id="dhy:DESAM_22251"/>
<dbReference type="eggNOG" id="COG0597">
    <property type="taxonomic scope" value="Bacteria"/>
</dbReference>
<sequence>MKKYTLAGIIAVSILILDQLTKIAVREKMAMWTSETIIPGFFNLVHVVNKGAAFGFLNREDISWQRTFFIVVTFVAMGAIAMLLKSTKNDDKFQIIGLGCVLGGAIGNLIDRILYSEVTDFLDIYFGSYHWPAFNIADIAICIGAFAMIISLYRNRKDEPDSV</sequence>
<dbReference type="PRINTS" id="PR00781">
    <property type="entry name" value="LIPOSIGPTASE"/>
</dbReference>
<dbReference type="NCBIfam" id="TIGR00077">
    <property type="entry name" value="lspA"/>
    <property type="match status" value="1"/>
</dbReference>
<dbReference type="AlphaFoldDB" id="L0RCK6"/>
<dbReference type="UniPathway" id="UPA00665"/>
<keyword evidence="13" id="KW-1185">Reference proteome</keyword>
<evidence type="ECO:0000313" key="12">
    <source>
        <dbReference type="EMBL" id="CCO24518.1"/>
    </source>
</evidence>
<accession>L0RCK6</accession>
<evidence type="ECO:0000256" key="11">
    <source>
        <dbReference type="RuleBase" id="RU004181"/>
    </source>
</evidence>
<dbReference type="EMBL" id="FO203522">
    <property type="protein sequence ID" value="CCO24518.1"/>
    <property type="molecule type" value="Genomic_DNA"/>
</dbReference>
<keyword evidence="5 9" id="KW-0064">Aspartyl protease</keyword>
<feature type="transmembrane region" description="Helical" evidence="9">
    <location>
        <begin position="134"/>
        <end position="153"/>
    </location>
</feature>
<feature type="active site" evidence="9">
    <location>
        <position position="138"/>
    </location>
</feature>